<proteinExistence type="predicted"/>
<gene>
    <name evidence="1" type="ORF">EYF80_007511</name>
</gene>
<dbReference type="AlphaFoldDB" id="A0A4Z2IY19"/>
<organism evidence="1 2">
    <name type="scientific">Liparis tanakae</name>
    <name type="common">Tanaka's snailfish</name>
    <dbReference type="NCBI Taxonomy" id="230148"/>
    <lineage>
        <taxon>Eukaryota</taxon>
        <taxon>Metazoa</taxon>
        <taxon>Chordata</taxon>
        <taxon>Craniata</taxon>
        <taxon>Vertebrata</taxon>
        <taxon>Euteleostomi</taxon>
        <taxon>Actinopterygii</taxon>
        <taxon>Neopterygii</taxon>
        <taxon>Teleostei</taxon>
        <taxon>Neoteleostei</taxon>
        <taxon>Acanthomorphata</taxon>
        <taxon>Eupercaria</taxon>
        <taxon>Perciformes</taxon>
        <taxon>Cottioidei</taxon>
        <taxon>Cottales</taxon>
        <taxon>Liparidae</taxon>
        <taxon>Liparis</taxon>
    </lineage>
</organism>
<comment type="caution">
    <text evidence="1">The sequence shown here is derived from an EMBL/GenBank/DDBJ whole genome shotgun (WGS) entry which is preliminary data.</text>
</comment>
<reference evidence="1 2" key="1">
    <citation type="submission" date="2019-03" db="EMBL/GenBank/DDBJ databases">
        <title>First draft genome of Liparis tanakae, snailfish: a comprehensive survey of snailfish specific genes.</title>
        <authorList>
            <person name="Kim W."/>
            <person name="Song I."/>
            <person name="Jeong J.-H."/>
            <person name="Kim D."/>
            <person name="Kim S."/>
            <person name="Ryu S."/>
            <person name="Song J.Y."/>
            <person name="Lee S.K."/>
        </authorList>
    </citation>
    <scope>NUCLEOTIDE SEQUENCE [LARGE SCALE GENOMIC DNA]</scope>
    <source>
        <tissue evidence="1">Muscle</tissue>
    </source>
</reference>
<sequence>MPQQKSDVMAGQRGFWVFLLGLSREMGRTRDRMLVKRQSIACIETNASLQGILYFHLNGYMIRPDFTDGMKRLVH</sequence>
<evidence type="ECO:0000313" key="2">
    <source>
        <dbReference type="Proteomes" id="UP000314294"/>
    </source>
</evidence>
<keyword evidence="2" id="KW-1185">Reference proteome</keyword>
<name>A0A4Z2IY19_9TELE</name>
<dbReference type="EMBL" id="SRLO01000041">
    <property type="protein sequence ID" value="TNN82143.1"/>
    <property type="molecule type" value="Genomic_DNA"/>
</dbReference>
<accession>A0A4Z2IY19</accession>
<protein>
    <submittedName>
        <fullName evidence="1">Uncharacterized protein</fullName>
    </submittedName>
</protein>
<dbReference type="Proteomes" id="UP000314294">
    <property type="component" value="Unassembled WGS sequence"/>
</dbReference>
<evidence type="ECO:0000313" key="1">
    <source>
        <dbReference type="EMBL" id="TNN82143.1"/>
    </source>
</evidence>